<sequence length="340" mass="38781">MEFSTAFYLIACFLVAYFATTKGRSGVKAFLLSLITTPLIGLLVVALLRESKLRKMEMQFERERAAQDPLQNMSARVSELKGLKDDGIISEEEYDNRIHQLKEKYEQSKVKGPLPDSLQEKYKNDILRGRIAAGIVLLGMLIYFVATQPWDNINYNFTSISSHNGNTVTKTYSNKKVAENPYGVADTFQLLQWNPLGSGKVEARIMVDQNIGYDTLKATLFDALVKAQEKAYQEQRGLNKVIILAYADERDANGPFTYGQLEWTPDEEMPALEIKEKVGRLTPDNVPSEQAKKVYYAFEKLYWDSHYTEDKIPTKLANEFGLTEDEVLDNHDEVLAFKNW</sequence>
<evidence type="ECO:0000256" key="1">
    <source>
        <dbReference type="SAM" id="Phobius"/>
    </source>
</evidence>
<dbReference type="RefSeq" id="WP_338237576.1">
    <property type="nucleotide sequence ID" value="NZ_BQKE01000001.1"/>
</dbReference>
<name>A0AAN4W044_9BACT</name>
<evidence type="ECO:0000313" key="3">
    <source>
        <dbReference type="Proteomes" id="UP001310022"/>
    </source>
</evidence>
<organism evidence="2 3">
    <name type="scientific">Persicobacter diffluens</name>
    <dbReference type="NCBI Taxonomy" id="981"/>
    <lineage>
        <taxon>Bacteria</taxon>
        <taxon>Pseudomonadati</taxon>
        <taxon>Bacteroidota</taxon>
        <taxon>Cytophagia</taxon>
        <taxon>Cytophagales</taxon>
        <taxon>Persicobacteraceae</taxon>
        <taxon>Persicobacter</taxon>
    </lineage>
</organism>
<keyword evidence="1" id="KW-0472">Membrane</keyword>
<proteinExistence type="predicted"/>
<keyword evidence="1" id="KW-0812">Transmembrane</keyword>
<protein>
    <recommendedName>
        <fullName evidence="4">SHOCT domain-containing protein</fullName>
    </recommendedName>
</protein>
<keyword evidence="1" id="KW-1133">Transmembrane helix</keyword>
<reference evidence="2 3" key="1">
    <citation type="submission" date="2021-12" db="EMBL/GenBank/DDBJ databases">
        <title>Genome sequencing of bacteria with rrn-lacking chromosome and rrn-plasmid.</title>
        <authorList>
            <person name="Anda M."/>
            <person name="Iwasaki W."/>
        </authorList>
    </citation>
    <scope>NUCLEOTIDE SEQUENCE [LARGE SCALE GENOMIC DNA]</scope>
    <source>
        <strain evidence="2 3">NBRC 15940</strain>
    </source>
</reference>
<keyword evidence="3" id="KW-1185">Reference proteome</keyword>
<accession>A0AAN4W044</accession>
<dbReference type="EMBL" id="BQKE01000001">
    <property type="protein sequence ID" value="GJM62266.1"/>
    <property type="molecule type" value="Genomic_DNA"/>
</dbReference>
<evidence type="ECO:0008006" key="4">
    <source>
        <dbReference type="Google" id="ProtNLM"/>
    </source>
</evidence>
<feature type="transmembrane region" description="Helical" evidence="1">
    <location>
        <begin position="131"/>
        <end position="150"/>
    </location>
</feature>
<dbReference type="AlphaFoldDB" id="A0AAN4W044"/>
<evidence type="ECO:0000313" key="2">
    <source>
        <dbReference type="EMBL" id="GJM62266.1"/>
    </source>
</evidence>
<dbReference type="Proteomes" id="UP001310022">
    <property type="component" value="Unassembled WGS sequence"/>
</dbReference>
<comment type="caution">
    <text evidence="2">The sequence shown here is derived from an EMBL/GenBank/DDBJ whole genome shotgun (WGS) entry which is preliminary data.</text>
</comment>
<feature type="transmembrane region" description="Helical" evidence="1">
    <location>
        <begin position="28"/>
        <end position="48"/>
    </location>
</feature>
<gene>
    <name evidence="2" type="ORF">PEDI_28180</name>
</gene>